<dbReference type="Pfam" id="PF03401">
    <property type="entry name" value="TctC"/>
    <property type="match status" value="1"/>
</dbReference>
<comment type="similarity">
    <text evidence="1">Belongs to the UPF0065 (bug) family.</text>
</comment>
<dbReference type="PIRSF" id="PIRSF017082">
    <property type="entry name" value="YflP"/>
    <property type="match status" value="1"/>
</dbReference>
<dbReference type="eggNOG" id="COG3181">
    <property type="taxonomic scope" value="Bacteria"/>
</dbReference>
<accession>A9BYA9</accession>
<dbReference type="GeneID" id="24114475"/>
<evidence type="ECO:0000256" key="1">
    <source>
        <dbReference type="ARBA" id="ARBA00006987"/>
    </source>
</evidence>
<reference evidence="3" key="2">
    <citation type="submission" date="2007-11" db="EMBL/GenBank/DDBJ databases">
        <title>Complete sequence of Delftia acidovorans DSM 14801 / SPH-1.</title>
        <authorList>
            <person name="Copeland A."/>
            <person name="Lucas S."/>
            <person name="Lapidus A."/>
            <person name="Barry K."/>
            <person name="Glavina del Rio T."/>
            <person name="Dalin E."/>
            <person name="Tice H."/>
            <person name="Pitluck S."/>
            <person name="Lowry S."/>
            <person name="Clum A."/>
            <person name="Schmutz J."/>
            <person name="Larimer F."/>
            <person name="Land M."/>
            <person name="Hauser L."/>
            <person name="Kyrpides N."/>
            <person name="Kim E."/>
            <person name="Schleheck D."/>
            <person name="Richardson P."/>
        </authorList>
    </citation>
    <scope>NUCLEOTIDE SEQUENCE [LARGE SCALE GENOMIC DNA]</scope>
    <source>
        <strain evidence="3">DSM 14801 / SPH-1</strain>
    </source>
</reference>
<reference evidence="2 3" key="1">
    <citation type="journal article" date="2004" name="Appl. Environ. Microbiol.">
        <title>Mineralization of individual congeners of linear alkylbenzenesulfonate by defined pairs of heterotrophic bacteria.</title>
        <authorList>
            <person name="Schleheck D."/>
            <person name="Knepper T.P."/>
            <person name="Fischer K."/>
            <person name="Cook A.M."/>
        </authorList>
    </citation>
    <scope>NUCLEOTIDE SEQUENCE [LARGE SCALE GENOMIC DNA]</scope>
    <source>
        <strain evidence="3">DSM 14801 / SPH-1</strain>
    </source>
</reference>
<dbReference type="KEGG" id="dac:Daci_1604"/>
<dbReference type="HOGENOM" id="CLU_045683_0_0_4"/>
<keyword evidence="3" id="KW-1185">Reference proteome</keyword>
<dbReference type="SUPFAM" id="SSF53850">
    <property type="entry name" value="Periplasmic binding protein-like II"/>
    <property type="match status" value="1"/>
</dbReference>
<dbReference type="AlphaFoldDB" id="A9BYA9"/>
<sequence length="334" mass="34592">MNRDHSTGRQHGAGLRRLWHACAALALALAGPALALAFPGKTVTIVVPFTPGGAVDIVARTVAAGLSEAWQQPVVVENKPGAGGAIGIQAVARAVPDGHVLLLGSVGPLTINPGLGPVGYDVGKDLAPVVLLAKTPAVLVTRPTSPVGDVRQFVQWARSAPAPLNYGSAGNGNITHLVSEYFLGSAGLKATHVPYKGSAPAITDLLGGQLDFLFDVVPTALPHIRAGKFKPLAVTTNVRSPVLPEVPTLQELGYQDFDVSSWFALLAPAGTPGAVIEQINAAVNQVLGADRTRERLSAMGANVAGGTPVELGRFIGAETQRWRKLIDDKGIKAQ</sequence>
<protein>
    <recommendedName>
        <fullName evidence="4">Tripartite tricarboxylate transporter substrate binding protein</fullName>
    </recommendedName>
</protein>
<name>A9BYA9_DELAS</name>
<evidence type="ECO:0000313" key="3">
    <source>
        <dbReference type="Proteomes" id="UP000000784"/>
    </source>
</evidence>
<dbReference type="Proteomes" id="UP000000784">
    <property type="component" value="Chromosome"/>
</dbReference>
<dbReference type="Gene3D" id="3.40.190.150">
    <property type="entry name" value="Bordetella uptake gene, domain 1"/>
    <property type="match status" value="1"/>
</dbReference>
<gene>
    <name evidence="2" type="ordered locus">Daci_1604</name>
</gene>
<dbReference type="EMBL" id="CP000884">
    <property type="protein sequence ID" value="ABX34248.1"/>
    <property type="molecule type" value="Genomic_DNA"/>
</dbReference>
<evidence type="ECO:0000313" key="2">
    <source>
        <dbReference type="EMBL" id="ABX34248.1"/>
    </source>
</evidence>
<dbReference type="CDD" id="cd07012">
    <property type="entry name" value="PBP2_Bug_TTT"/>
    <property type="match status" value="1"/>
</dbReference>
<dbReference type="Gene3D" id="3.40.190.10">
    <property type="entry name" value="Periplasmic binding protein-like II"/>
    <property type="match status" value="1"/>
</dbReference>
<evidence type="ECO:0008006" key="4">
    <source>
        <dbReference type="Google" id="ProtNLM"/>
    </source>
</evidence>
<dbReference type="PANTHER" id="PTHR42928:SF5">
    <property type="entry name" value="BLR1237 PROTEIN"/>
    <property type="match status" value="1"/>
</dbReference>
<dbReference type="InterPro" id="IPR042100">
    <property type="entry name" value="Bug_dom1"/>
</dbReference>
<dbReference type="RefSeq" id="WP_012203533.1">
    <property type="nucleotide sequence ID" value="NC_010002.1"/>
</dbReference>
<organism evidence="2 3">
    <name type="scientific">Delftia acidovorans (strain DSM 14801 / SPH-1)</name>
    <dbReference type="NCBI Taxonomy" id="398578"/>
    <lineage>
        <taxon>Bacteria</taxon>
        <taxon>Pseudomonadati</taxon>
        <taxon>Pseudomonadota</taxon>
        <taxon>Betaproteobacteria</taxon>
        <taxon>Burkholderiales</taxon>
        <taxon>Comamonadaceae</taxon>
        <taxon>Delftia</taxon>
    </lineage>
</organism>
<proteinExistence type="inferred from homology"/>
<dbReference type="STRING" id="398578.Daci_1604"/>
<dbReference type="PANTHER" id="PTHR42928">
    <property type="entry name" value="TRICARBOXYLATE-BINDING PROTEIN"/>
    <property type="match status" value="1"/>
</dbReference>
<dbReference type="InterPro" id="IPR005064">
    <property type="entry name" value="BUG"/>
</dbReference>